<dbReference type="AlphaFoldDB" id="A0A0M3HJ57"/>
<organism evidence="1 2">
    <name type="scientific">Ascaris lumbricoides</name>
    <name type="common">Giant roundworm</name>
    <dbReference type="NCBI Taxonomy" id="6252"/>
    <lineage>
        <taxon>Eukaryota</taxon>
        <taxon>Metazoa</taxon>
        <taxon>Ecdysozoa</taxon>
        <taxon>Nematoda</taxon>
        <taxon>Chromadorea</taxon>
        <taxon>Rhabditida</taxon>
        <taxon>Spirurina</taxon>
        <taxon>Ascaridomorpha</taxon>
        <taxon>Ascaridoidea</taxon>
        <taxon>Ascarididae</taxon>
        <taxon>Ascaris</taxon>
    </lineage>
</organism>
<sequence length="67" mass="7491">MGTKSFSLTTQECFFINKLLEQFQITLENFANFSRIPPNLMPKLSSASFSAVLIAPPASHHHLKLQA</sequence>
<evidence type="ECO:0000313" key="2">
    <source>
        <dbReference type="WBParaSite" id="ALUE_0000155201-mRNA-1"/>
    </source>
</evidence>
<dbReference type="WBParaSite" id="ALUE_0000155201-mRNA-1">
    <property type="protein sequence ID" value="ALUE_0000155201-mRNA-1"/>
    <property type="gene ID" value="ALUE_0000155201"/>
</dbReference>
<dbReference type="Proteomes" id="UP000036681">
    <property type="component" value="Unplaced"/>
</dbReference>
<keyword evidence="1" id="KW-1185">Reference proteome</keyword>
<proteinExistence type="predicted"/>
<accession>A0A0M3HJ57</accession>
<reference evidence="2" key="1">
    <citation type="submission" date="2017-02" db="UniProtKB">
        <authorList>
            <consortium name="WormBaseParasite"/>
        </authorList>
    </citation>
    <scope>IDENTIFICATION</scope>
</reference>
<protein>
    <submittedName>
        <fullName evidence="2">Ovule protein</fullName>
    </submittedName>
</protein>
<evidence type="ECO:0000313" key="1">
    <source>
        <dbReference type="Proteomes" id="UP000036681"/>
    </source>
</evidence>
<name>A0A0M3HJ57_ASCLU</name>